<dbReference type="Proteomes" id="UP000053593">
    <property type="component" value="Unassembled WGS sequence"/>
</dbReference>
<name>A0A0D0BQ57_9AGAR</name>
<evidence type="ECO:0000313" key="2">
    <source>
        <dbReference type="Proteomes" id="UP000053593"/>
    </source>
</evidence>
<evidence type="ECO:0008006" key="3">
    <source>
        <dbReference type="Google" id="ProtNLM"/>
    </source>
</evidence>
<accession>A0A0D0BQ57</accession>
<dbReference type="HOGENOM" id="CLU_075133_1_1_1"/>
<reference evidence="1 2" key="1">
    <citation type="submission" date="2014-04" db="EMBL/GenBank/DDBJ databases">
        <title>Evolutionary Origins and Diversification of the Mycorrhizal Mutualists.</title>
        <authorList>
            <consortium name="DOE Joint Genome Institute"/>
            <consortium name="Mycorrhizal Genomics Consortium"/>
            <person name="Kohler A."/>
            <person name="Kuo A."/>
            <person name="Nagy L.G."/>
            <person name="Floudas D."/>
            <person name="Copeland A."/>
            <person name="Barry K.W."/>
            <person name="Cichocki N."/>
            <person name="Veneault-Fourrey C."/>
            <person name="LaButti K."/>
            <person name="Lindquist E.A."/>
            <person name="Lipzen A."/>
            <person name="Lundell T."/>
            <person name="Morin E."/>
            <person name="Murat C."/>
            <person name="Riley R."/>
            <person name="Ohm R."/>
            <person name="Sun H."/>
            <person name="Tunlid A."/>
            <person name="Henrissat B."/>
            <person name="Grigoriev I.V."/>
            <person name="Hibbett D.S."/>
            <person name="Martin F."/>
        </authorList>
    </citation>
    <scope>NUCLEOTIDE SEQUENCE [LARGE SCALE GENOMIC DNA]</scope>
    <source>
        <strain evidence="1 2">FD-317 M1</strain>
    </source>
</reference>
<dbReference type="EMBL" id="KN834792">
    <property type="protein sequence ID" value="KIK57236.1"/>
    <property type="molecule type" value="Genomic_DNA"/>
</dbReference>
<organism evidence="1 2">
    <name type="scientific">Collybiopsis luxurians FD-317 M1</name>
    <dbReference type="NCBI Taxonomy" id="944289"/>
    <lineage>
        <taxon>Eukaryota</taxon>
        <taxon>Fungi</taxon>
        <taxon>Dikarya</taxon>
        <taxon>Basidiomycota</taxon>
        <taxon>Agaricomycotina</taxon>
        <taxon>Agaricomycetes</taxon>
        <taxon>Agaricomycetidae</taxon>
        <taxon>Agaricales</taxon>
        <taxon>Marasmiineae</taxon>
        <taxon>Omphalotaceae</taxon>
        <taxon>Collybiopsis</taxon>
        <taxon>Collybiopsis luxurians</taxon>
    </lineage>
</organism>
<keyword evidence="2" id="KW-1185">Reference proteome</keyword>
<gene>
    <name evidence="1" type="ORF">GYMLUDRAFT_61529</name>
</gene>
<dbReference type="AlphaFoldDB" id="A0A0D0BQ57"/>
<evidence type="ECO:0000313" key="1">
    <source>
        <dbReference type="EMBL" id="KIK57236.1"/>
    </source>
</evidence>
<proteinExistence type="predicted"/>
<dbReference type="OrthoDB" id="3184970at2759"/>
<protein>
    <recommendedName>
        <fullName evidence="3">BTB domain-containing protein</fullName>
    </recommendedName>
</protein>
<sequence>MARDPVMELPTKADLVVQSSDGVTFYLHLGNLELLTGGFPSAETPTSGLTVILNESSEVLKLLFRFIYPQRYPDIQELDFDLTLRLAEAAEKYVVYAAIYACKFRLSLSRLRNSDFIESYPNELLHFAAKHNHYSMIVQLAPLLIDKPLSELVNVLPLHVYTSWSVHREHWLDALHTARRKLMGYQCQWWYSFAILILLCMNKPSDLKAPDVVARIVPLSNYMSGGIVPCDICATFYRSWTEEVKNIVNAIPPLTLSTP</sequence>